<organism evidence="2 3">
    <name type="scientific">Urbifossiella limnaea</name>
    <dbReference type="NCBI Taxonomy" id="2528023"/>
    <lineage>
        <taxon>Bacteria</taxon>
        <taxon>Pseudomonadati</taxon>
        <taxon>Planctomycetota</taxon>
        <taxon>Planctomycetia</taxon>
        <taxon>Gemmatales</taxon>
        <taxon>Gemmataceae</taxon>
        <taxon>Urbifossiella</taxon>
    </lineage>
</organism>
<name>A0A517XRX5_9BACT</name>
<sequence length="283" mass="30776">MLLTFLLVLVGLFALLWGVTAVAQAYVYQQPTDRLPAKAAVAALIVSGYVIFWVALDRKSPGKYDDFLAFAGYTTTTFDEFDAVRWEADPAVRNKAEFKKDAAGKPAETVTHFKRVGKSPPRFADEKTGKDFVLSDGGTLTAAVVLKPDLQGPAVRFNAGFKEDARGKTYFPKGNDGRRFVEENGSRYVSLDQPGVVYIPSATTVFLAILINLGMFAAWYVAFWPVLRFGAGLAALLTLAFAIFTIFVVMPVLFKPGRAPKPVEEAVARVEPAAHAGLSPCRA</sequence>
<evidence type="ECO:0000313" key="2">
    <source>
        <dbReference type="EMBL" id="QDU20261.1"/>
    </source>
</evidence>
<keyword evidence="1" id="KW-0472">Membrane</keyword>
<dbReference type="RefSeq" id="WP_145237491.1">
    <property type="nucleotide sequence ID" value="NZ_CP036273.1"/>
</dbReference>
<evidence type="ECO:0000256" key="1">
    <source>
        <dbReference type="SAM" id="Phobius"/>
    </source>
</evidence>
<feature type="transmembrane region" description="Helical" evidence="1">
    <location>
        <begin position="229"/>
        <end position="254"/>
    </location>
</feature>
<proteinExistence type="predicted"/>
<gene>
    <name evidence="2" type="ORF">ETAA1_22070</name>
</gene>
<keyword evidence="3" id="KW-1185">Reference proteome</keyword>
<feature type="transmembrane region" description="Helical" evidence="1">
    <location>
        <begin position="35"/>
        <end position="56"/>
    </location>
</feature>
<accession>A0A517XRX5</accession>
<dbReference type="EMBL" id="CP036273">
    <property type="protein sequence ID" value="QDU20261.1"/>
    <property type="molecule type" value="Genomic_DNA"/>
</dbReference>
<dbReference type="AlphaFoldDB" id="A0A517XRX5"/>
<feature type="transmembrane region" description="Helical" evidence="1">
    <location>
        <begin position="196"/>
        <end position="223"/>
    </location>
</feature>
<protein>
    <submittedName>
        <fullName evidence="2">Uncharacterized protein</fullName>
    </submittedName>
</protein>
<dbReference type="OrthoDB" id="287705at2"/>
<reference evidence="2 3" key="1">
    <citation type="submission" date="2019-02" db="EMBL/GenBank/DDBJ databases">
        <title>Deep-cultivation of Planctomycetes and their phenomic and genomic characterization uncovers novel biology.</title>
        <authorList>
            <person name="Wiegand S."/>
            <person name="Jogler M."/>
            <person name="Boedeker C."/>
            <person name="Pinto D."/>
            <person name="Vollmers J."/>
            <person name="Rivas-Marin E."/>
            <person name="Kohn T."/>
            <person name="Peeters S.H."/>
            <person name="Heuer A."/>
            <person name="Rast P."/>
            <person name="Oberbeckmann S."/>
            <person name="Bunk B."/>
            <person name="Jeske O."/>
            <person name="Meyerdierks A."/>
            <person name="Storesund J.E."/>
            <person name="Kallscheuer N."/>
            <person name="Luecker S."/>
            <person name="Lage O.M."/>
            <person name="Pohl T."/>
            <person name="Merkel B.J."/>
            <person name="Hornburger P."/>
            <person name="Mueller R.-W."/>
            <person name="Bruemmer F."/>
            <person name="Labrenz M."/>
            <person name="Spormann A.M."/>
            <person name="Op den Camp H."/>
            <person name="Overmann J."/>
            <person name="Amann R."/>
            <person name="Jetten M.S.M."/>
            <person name="Mascher T."/>
            <person name="Medema M.H."/>
            <person name="Devos D.P."/>
            <person name="Kaster A.-K."/>
            <person name="Ovreas L."/>
            <person name="Rohde M."/>
            <person name="Galperin M.Y."/>
            <person name="Jogler C."/>
        </authorList>
    </citation>
    <scope>NUCLEOTIDE SEQUENCE [LARGE SCALE GENOMIC DNA]</scope>
    <source>
        <strain evidence="2 3">ETA_A1</strain>
    </source>
</reference>
<keyword evidence="1" id="KW-1133">Transmembrane helix</keyword>
<dbReference type="KEGG" id="uli:ETAA1_22070"/>
<dbReference type="Proteomes" id="UP000319576">
    <property type="component" value="Chromosome"/>
</dbReference>
<evidence type="ECO:0000313" key="3">
    <source>
        <dbReference type="Proteomes" id="UP000319576"/>
    </source>
</evidence>
<keyword evidence="1" id="KW-0812">Transmembrane</keyword>